<dbReference type="EMBL" id="JAVRFF010000050">
    <property type="protein sequence ID" value="MDT0476887.1"/>
    <property type="molecule type" value="Genomic_DNA"/>
</dbReference>
<accession>A0ABU2UUE1</accession>
<reference evidence="1" key="1">
    <citation type="submission" date="2024-05" db="EMBL/GenBank/DDBJ databases">
        <title>30 novel species of actinomycetes from the DSMZ collection.</title>
        <authorList>
            <person name="Nouioui I."/>
        </authorList>
    </citation>
    <scope>NUCLEOTIDE SEQUENCE</scope>
    <source>
        <strain evidence="1">DSM 41014</strain>
    </source>
</reference>
<evidence type="ECO:0000313" key="2">
    <source>
        <dbReference type="Proteomes" id="UP001180489"/>
    </source>
</evidence>
<evidence type="ECO:0000313" key="1">
    <source>
        <dbReference type="EMBL" id="MDT0476887.1"/>
    </source>
</evidence>
<sequence>MSNLKIAIEAADVAGLTRRGNEADQTIHAYDVDEHEFPFHTPTGEDVIIYDVRTDVDWPAPQMGAKKCPACELGTKG</sequence>
<dbReference type="RefSeq" id="WP_311637344.1">
    <property type="nucleotide sequence ID" value="NZ_JAVRFF010000050.1"/>
</dbReference>
<name>A0ABU2UUE1_9ACTN</name>
<gene>
    <name evidence="1" type="ORF">RM863_32685</name>
</gene>
<comment type="caution">
    <text evidence="1">The sequence shown here is derived from an EMBL/GenBank/DDBJ whole genome shotgun (WGS) entry which is preliminary data.</text>
</comment>
<proteinExistence type="predicted"/>
<keyword evidence="2" id="KW-1185">Reference proteome</keyword>
<organism evidence="1 2">
    <name type="scientific">Streptomyces hintoniae</name>
    <dbReference type="NCBI Taxonomy" id="3075521"/>
    <lineage>
        <taxon>Bacteria</taxon>
        <taxon>Bacillati</taxon>
        <taxon>Actinomycetota</taxon>
        <taxon>Actinomycetes</taxon>
        <taxon>Kitasatosporales</taxon>
        <taxon>Streptomycetaceae</taxon>
        <taxon>Streptomyces</taxon>
    </lineage>
</organism>
<protein>
    <submittedName>
        <fullName evidence="1">Uncharacterized protein</fullName>
    </submittedName>
</protein>
<dbReference type="Proteomes" id="UP001180489">
    <property type="component" value="Unassembled WGS sequence"/>
</dbReference>